<dbReference type="EMBL" id="DS989852">
    <property type="protein sequence ID" value="EDX74647.1"/>
    <property type="molecule type" value="Genomic_DNA"/>
</dbReference>
<name>B4VTM0_9CYAN</name>
<dbReference type="AlphaFoldDB" id="B4VTM0"/>
<accession>B4VTM0</accession>
<dbReference type="Proteomes" id="UP000003835">
    <property type="component" value="Unassembled WGS sequence"/>
</dbReference>
<dbReference type="STRING" id="118168.MC7420_6125"/>
<proteinExistence type="predicted"/>
<evidence type="ECO:0000313" key="1">
    <source>
        <dbReference type="EMBL" id="EDX74647.1"/>
    </source>
</evidence>
<keyword evidence="2" id="KW-1185">Reference proteome</keyword>
<sequence>MVFTDFKSLAQVQQEYNIKYSEETFISYINLNLQMISVTNLNLT</sequence>
<protein>
    <submittedName>
        <fullName evidence="1">Uncharacterized protein</fullName>
    </submittedName>
</protein>
<dbReference type="RefSeq" id="WP_006101978.1">
    <property type="nucleotide sequence ID" value="NZ_DS989852.1"/>
</dbReference>
<evidence type="ECO:0000313" key="2">
    <source>
        <dbReference type="Proteomes" id="UP000003835"/>
    </source>
</evidence>
<dbReference type="HOGENOM" id="CLU_3214804_0_0_3"/>
<organism evidence="1 2">
    <name type="scientific">Coleofasciculus chthonoplastes PCC 7420</name>
    <dbReference type="NCBI Taxonomy" id="118168"/>
    <lineage>
        <taxon>Bacteria</taxon>
        <taxon>Bacillati</taxon>
        <taxon>Cyanobacteriota</taxon>
        <taxon>Cyanophyceae</taxon>
        <taxon>Coleofasciculales</taxon>
        <taxon>Coleofasciculaceae</taxon>
        <taxon>Coleofasciculus</taxon>
    </lineage>
</organism>
<gene>
    <name evidence="1" type="ORF">MC7420_6125</name>
</gene>
<reference evidence="1 2" key="1">
    <citation type="submission" date="2008-07" db="EMBL/GenBank/DDBJ databases">
        <authorList>
            <person name="Tandeau de Marsac N."/>
            <person name="Ferriera S."/>
            <person name="Johnson J."/>
            <person name="Kravitz S."/>
            <person name="Beeson K."/>
            <person name="Sutton G."/>
            <person name="Rogers Y.-H."/>
            <person name="Friedman R."/>
            <person name="Frazier M."/>
            <person name="Venter J.C."/>
        </authorList>
    </citation>
    <scope>NUCLEOTIDE SEQUENCE [LARGE SCALE GENOMIC DNA]</scope>
    <source>
        <strain evidence="1 2">PCC 7420</strain>
    </source>
</reference>